<evidence type="ECO:0000313" key="2">
    <source>
        <dbReference type="Proteomes" id="UP000092460"/>
    </source>
</evidence>
<reference evidence="1" key="2">
    <citation type="submission" date="2020-05" db="UniProtKB">
        <authorList>
            <consortium name="EnsemblMetazoa"/>
        </authorList>
    </citation>
    <scope>IDENTIFICATION</scope>
    <source>
        <strain evidence="1">IAEA</strain>
    </source>
</reference>
<organism evidence="1 2">
    <name type="scientific">Glossina palpalis gambiensis</name>
    <dbReference type="NCBI Taxonomy" id="67801"/>
    <lineage>
        <taxon>Eukaryota</taxon>
        <taxon>Metazoa</taxon>
        <taxon>Ecdysozoa</taxon>
        <taxon>Arthropoda</taxon>
        <taxon>Hexapoda</taxon>
        <taxon>Insecta</taxon>
        <taxon>Pterygota</taxon>
        <taxon>Neoptera</taxon>
        <taxon>Endopterygota</taxon>
        <taxon>Diptera</taxon>
        <taxon>Brachycera</taxon>
        <taxon>Muscomorpha</taxon>
        <taxon>Hippoboscoidea</taxon>
        <taxon>Glossinidae</taxon>
        <taxon>Glossina</taxon>
    </lineage>
</organism>
<evidence type="ECO:0000313" key="1">
    <source>
        <dbReference type="EnsemblMetazoa" id="GPPI042055-PA"/>
    </source>
</evidence>
<dbReference type="Proteomes" id="UP000092460">
    <property type="component" value="Unassembled WGS sequence"/>
</dbReference>
<dbReference type="VEuPathDB" id="VectorBase:GPPI042055"/>
<proteinExistence type="predicted"/>
<dbReference type="EnsemblMetazoa" id="GPPI042055-RA">
    <property type="protein sequence ID" value="GPPI042055-PA"/>
    <property type="gene ID" value="GPPI042055"/>
</dbReference>
<keyword evidence="2" id="KW-1185">Reference proteome</keyword>
<reference evidence="2" key="1">
    <citation type="submission" date="2015-01" db="EMBL/GenBank/DDBJ databases">
        <authorList>
            <person name="Aksoy S."/>
            <person name="Warren W."/>
            <person name="Wilson R.K."/>
        </authorList>
    </citation>
    <scope>NUCLEOTIDE SEQUENCE [LARGE SCALE GENOMIC DNA]</scope>
    <source>
        <strain evidence="2">IAEA</strain>
    </source>
</reference>
<accession>A0A1B0BVS0</accession>
<sequence length="207" mass="24134">MLTKFNDRNTNVTDHFYVWLGLRAKLMVDKTNCGKRFHKHSISEKEYEMLIGNSMLSFRCLDCLNNLRQASPFQQLQQGIDRIRRSFNTGFEVFYDSVDEKAKDVGIKLEEKYNSRFNGLQAAIRGMEDDLIRNINFWKCRADFSISHTVISISSFPAQFVNLPVHVIKIAVSFNVSISNTDNHYCPYLNRKNDILVIFKSMARKMK</sequence>
<dbReference type="AlphaFoldDB" id="A0A1B0BVS0"/>
<dbReference type="EMBL" id="JXJN01021452">
    <property type="status" value="NOT_ANNOTATED_CDS"/>
    <property type="molecule type" value="Genomic_DNA"/>
</dbReference>
<protein>
    <submittedName>
        <fullName evidence="1">Uncharacterized protein</fullName>
    </submittedName>
</protein>
<name>A0A1B0BVS0_9MUSC</name>